<sequence>MDGPSAKKSTSFETLVIQNISNTNDLKAKLNEIIASGKDYEYDVSSCIKALLNNNDPVIVLLTVQALSELAKCETKRETYAQKDVIVPILSILSKDVTLDKVELIKHCCRALGNLCCDCDTSRNILLQNNGVGILGNVLKICIENNTSTPLAEIKLVVVKALLNYAIGGQEYSESLVKSDLIEFSRKMLTVESFKEVMDDDLVSTILTLLTVINDNNTELLFDEDLNMAVLNVLRETTNVDVSELALEHLHTQAEHESVKTLLAKEGGVNLVCSRLELLLEHQNNLTQDSEVEAVMKQACDLIIIVLTGDEAMHILYNNGKGEVYQSTVRWLDSDNHQLLVTAVLAVGNFARQDQYCEKMMDEHIFDKLLAIFNHYHNLGIKLQSSEDVYISPMVVMKLQHASLSAIRNLCVPMVNKRRAAAGPAPAMLLAALPHVQEHNVAYKLLAAIRMLLDGQESVAREVACSPWLHHISSWGGSGHAGAGAESPRLLARVARLLPHDLLPRLLEADCVSRLVDMLLASHALMQNEALVALTLLSAACQSNTNLTDQLVKSEIGKHLSVLVETNCAKMPLEVAENLLSFLEVTSRYEILLLDYKSAKVHDALTKFASSRDDLGGVNERINKMIELISEEKTE</sequence>
<dbReference type="Gene3D" id="1.25.10.10">
    <property type="entry name" value="Leucine-rich Repeat Variant"/>
    <property type="match status" value="2"/>
</dbReference>
<evidence type="ECO:0000256" key="6">
    <source>
        <dbReference type="ARBA" id="ARBA00023128"/>
    </source>
</evidence>
<name>A0A8J2QD75_9NEOP</name>
<proteinExistence type="predicted"/>
<evidence type="ECO:0000256" key="3">
    <source>
        <dbReference type="ARBA" id="ARBA00004514"/>
    </source>
</evidence>
<accession>A0A8J2QD75</accession>
<dbReference type="GO" id="GO:0005739">
    <property type="term" value="C:mitochondrion"/>
    <property type="evidence" value="ECO:0007669"/>
    <property type="project" value="UniProtKB-SubCell"/>
</dbReference>
<keyword evidence="8" id="KW-1185">Reference proteome</keyword>
<dbReference type="AlphaFoldDB" id="A0A8J2QD75"/>
<dbReference type="InterPro" id="IPR016024">
    <property type="entry name" value="ARM-type_fold"/>
</dbReference>
<comment type="caution">
    <text evidence="7">The sequence shown here is derived from an EMBL/GenBank/DDBJ whole genome shotgun (WGS) entry which is preliminary data.</text>
</comment>
<keyword evidence="6" id="KW-0496">Mitochondrion</keyword>
<dbReference type="Proteomes" id="UP000789524">
    <property type="component" value="Unassembled WGS sequence"/>
</dbReference>
<dbReference type="OrthoDB" id="26149at2759"/>
<dbReference type="InterPro" id="IPR040144">
    <property type="entry name" value="RAP1GDS1"/>
</dbReference>
<evidence type="ECO:0000256" key="2">
    <source>
        <dbReference type="ARBA" id="ARBA00004240"/>
    </source>
</evidence>
<dbReference type="SMART" id="SM00185">
    <property type="entry name" value="ARM"/>
    <property type="match status" value="3"/>
</dbReference>
<organism evidence="7 8">
    <name type="scientific">Danaus chrysippus</name>
    <name type="common">African queen</name>
    <dbReference type="NCBI Taxonomy" id="151541"/>
    <lineage>
        <taxon>Eukaryota</taxon>
        <taxon>Metazoa</taxon>
        <taxon>Ecdysozoa</taxon>
        <taxon>Arthropoda</taxon>
        <taxon>Hexapoda</taxon>
        <taxon>Insecta</taxon>
        <taxon>Pterygota</taxon>
        <taxon>Neoptera</taxon>
        <taxon>Endopterygota</taxon>
        <taxon>Lepidoptera</taxon>
        <taxon>Glossata</taxon>
        <taxon>Ditrysia</taxon>
        <taxon>Papilionoidea</taxon>
        <taxon>Nymphalidae</taxon>
        <taxon>Danainae</taxon>
        <taxon>Danaini</taxon>
        <taxon>Danaina</taxon>
        <taxon>Danaus</taxon>
        <taxon>Anosia</taxon>
    </lineage>
</organism>
<dbReference type="InterPro" id="IPR000225">
    <property type="entry name" value="Armadillo"/>
</dbReference>
<dbReference type="GO" id="GO:0005829">
    <property type="term" value="C:cytosol"/>
    <property type="evidence" value="ECO:0007669"/>
    <property type="project" value="UniProtKB-SubCell"/>
</dbReference>
<dbReference type="EMBL" id="CAKASE010000045">
    <property type="protein sequence ID" value="CAG9560145.1"/>
    <property type="molecule type" value="Genomic_DNA"/>
</dbReference>
<comment type="subcellular location">
    <subcellularLocation>
        <location evidence="3">Cytoplasm</location>
        <location evidence="3">Cytosol</location>
    </subcellularLocation>
    <subcellularLocation>
        <location evidence="2">Endoplasmic reticulum</location>
    </subcellularLocation>
    <subcellularLocation>
        <location evidence="1">Mitochondrion</location>
    </subcellularLocation>
</comment>
<dbReference type="PANTHER" id="PTHR10957">
    <property type="entry name" value="RAP1 GTPASE-GDP DISSOCIATION STIMULATOR 1"/>
    <property type="match status" value="1"/>
</dbReference>
<evidence type="ECO:0000256" key="4">
    <source>
        <dbReference type="ARBA" id="ARBA00022490"/>
    </source>
</evidence>
<protein>
    <submittedName>
        <fullName evidence="7">(African queen) hypothetical protein</fullName>
    </submittedName>
</protein>
<keyword evidence="4" id="KW-0963">Cytoplasm</keyword>
<dbReference type="GO" id="GO:0005085">
    <property type="term" value="F:guanyl-nucleotide exchange factor activity"/>
    <property type="evidence" value="ECO:0007669"/>
    <property type="project" value="InterPro"/>
</dbReference>
<evidence type="ECO:0000256" key="5">
    <source>
        <dbReference type="ARBA" id="ARBA00022824"/>
    </source>
</evidence>
<gene>
    <name evidence="7" type="ORF">DCHRY22_LOCUS1864</name>
</gene>
<keyword evidence="5" id="KW-0256">Endoplasmic reticulum</keyword>
<dbReference type="SUPFAM" id="SSF48371">
    <property type="entry name" value="ARM repeat"/>
    <property type="match status" value="1"/>
</dbReference>
<evidence type="ECO:0000313" key="7">
    <source>
        <dbReference type="EMBL" id="CAG9560145.1"/>
    </source>
</evidence>
<dbReference type="InterPro" id="IPR011989">
    <property type="entry name" value="ARM-like"/>
</dbReference>
<evidence type="ECO:0000256" key="1">
    <source>
        <dbReference type="ARBA" id="ARBA00004173"/>
    </source>
</evidence>
<dbReference type="GO" id="GO:0005783">
    <property type="term" value="C:endoplasmic reticulum"/>
    <property type="evidence" value="ECO:0007669"/>
    <property type="project" value="UniProtKB-SubCell"/>
</dbReference>
<reference evidence="7" key="1">
    <citation type="submission" date="2021-09" db="EMBL/GenBank/DDBJ databases">
        <authorList>
            <person name="Martin H S."/>
        </authorList>
    </citation>
    <scope>NUCLEOTIDE SEQUENCE</scope>
</reference>
<evidence type="ECO:0000313" key="8">
    <source>
        <dbReference type="Proteomes" id="UP000789524"/>
    </source>
</evidence>